<keyword evidence="2" id="KW-0472">Membrane</keyword>
<dbReference type="AlphaFoldDB" id="A0A0P6J480"/>
<feature type="compositionally biased region" description="Pro residues" evidence="1">
    <location>
        <begin position="85"/>
        <end position="116"/>
    </location>
</feature>
<accession>A0A0P6J480</accession>
<keyword evidence="2" id="KW-0812">Transmembrane</keyword>
<sequence>MDIFIPIVIFFVLFVFFSLCGMCCRRRRDQGAVIATPVVITSTQHHVGPYPVHVNTSATAAPAGVVMQQHSTGTGVYPMQQPGPQAMPQPMPQPMPGYNPAPGGGYPPQPYPPQPQNQPMQQMPMPMPMPGSAPPLHAVHAQATMNPPSYDSVVTENYPKQAPYNPHFTGQ</sequence>
<reference evidence="3" key="1">
    <citation type="journal article" date="2016" name="PLoS ONE">
        <title>A Deep Insight into the Sialome of Male and Female Aedes aegypti Mosquitoes.</title>
        <authorList>
            <person name="Ribeiro J.M."/>
            <person name="Martin-Martin I."/>
            <person name="Arca B."/>
            <person name="Calvo E."/>
        </authorList>
    </citation>
    <scope>NUCLEOTIDE SEQUENCE</scope>
    <source>
        <strain evidence="3">Liverpool</strain>
        <tissue evidence="3">Salivary glands</tissue>
    </source>
</reference>
<feature type="transmembrane region" description="Helical" evidence="2">
    <location>
        <begin position="6"/>
        <end position="24"/>
    </location>
</feature>
<evidence type="ECO:0000256" key="1">
    <source>
        <dbReference type="SAM" id="MobiDB-lite"/>
    </source>
</evidence>
<name>A0A0P6J480_AEDAE</name>
<dbReference type="EMBL" id="GDUN01001021">
    <property type="protein sequence ID" value="JAN94898.1"/>
    <property type="molecule type" value="mRNA"/>
</dbReference>
<dbReference type="VEuPathDB" id="VectorBase:AAEL001561"/>
<evidence type="ECO:0000256" key="2">
    <source>
        <dbReference type="SAM" id="Phobius"/>
    </source>
</evidence>
<feature type="region of interest" description="Disordered" evidence="1">
    <location>
        <begin position="82"/>
        <end position="171"/>
    </location>
</feature>
<feature type="compositionally biased region" description="Polar residues" evidence="1">
    <location>
        <begin position="143"/>
        <end position="155"/>
    </location>
</feature>
<keyword evidence="2" id="KW-1133">Transmembrane helix</keyword>
<organism evidence="3">
    <name type="scientific">Aedes aegypti</name>
    <name type="common">Yellowfever mosquito</name>
    <name type="synonym">Culex aegypti</name>
    <dbReference type="NCBI Taxonomy" id="7159"/>
    <lineage>
        <taxon>Eukaryota</taxon>
        <taxon>Metazoa</taxon>
        <taxon>Ecdysozoa</taxon>
        <taxon>Arthropoda</taxon>
        <taxon>Hexapoda</taxon>
        <taxon>Insecta</taxon>
        <taxon>Pterygota</taxon>
        <taxon>Neoptera</taxon>
        <taxon>Endopterygota</taxon>
        <taxon>Diptera</taxon>
        <taxon>Nematocera</taxon>
        <taxon>Culicoidea</taxon>
        <taxon>Culicidae</taxon>
        <taxon>Culicinae</taxon>
        <taxon>Aedini</taxon>
        <taxon>Aedes</taxon>
        <taxon>Stegomyia</taxon>
    </lineage>
</organism>
<keyword evidence="3" id="KW-0675">Receptor</keyword>
<proteinExistence type="evidence at transcript level"/>
<evidence type="ECO:0000313" key="3">
    <source>
        <dbReference type="EMBL" id="JAN94898.1"/>
    </source>
</evidence>
<protein>
    <submittedName>
        <fullName evidence="3">Putative tyrosine-protein phosphatase non-receptor type 23</fullName>
    </submittedName>
</protein>